<dbReference type="AlphaFoldDB" id="A0A2T4UIZ0"/>
<dbReference type="GO" id="GO:0005524">
    <property type="term" value="F:ATP binding"/>
    <property type="evidence" value="ECO:0007669"/>
    <property type="project" value="UniProtKB-UniRule"/>
</dbReference>
<comment type="caution">
    <text evidence="15">The sequence shown here is derived from an EMBL/GenBank/DDBJ whole genome shotgun (WGS) entry which is preliminary data.</text>
</comment>
<evidence type="ECO:0000256" key="11">
    <source>
        <dbReference type="SAM" id="MobiDB-lite"/>
    </source>
</evidence>
<organism evidence="15 16">
    <name type="scientific">Paraconexibacter algicola</name>
    <dbReference type="NCBI Taxonomy" id="2133960"/>
    <lineage>
        <taxon>Bacteria</taxon>
        <taxon>Bacillati</taxon>
        <taxon>Actinomycetota</taxon>
        <taxon>Thermoleophilia</taxon>
        <taxon>Solirubrobacterales</taxon>
        <taxon>Paraconexibacteraceae</taxon>
        <taxon>Paraconexibacter</taxon>
    </lineage>
</organism>
<dbReference type="Gene3D" id="3.30.10.20">
    <property type="match status" value="4"/>
</dbReference>
<sequence>MDERLAPETIVDGRYRVVERIGSGGMADVYRAEDLQLGRDVALKILHRRFSEDEEFVERFRREASSAAGLQHPNVVSVYDRGAWDGTYYIAMEHVEGQTLKQVVHGTNPPAPQDPATAVELAIQILRAAKFAHKRGVIHRDLKPHNVIVDGEGRAKVTDFGIALAGVSDMTQTGSIMGTAQYLSPEQAQGHPVTGQSDLYAIGVILFELLTGRIPFDGDSAVTIALKQVNEPATPPSAYNPAVGPDLDAVVLRALEKDPARRFADADAFIAALEQVAERLASGSAGSTGVTSVAGAAVATAYGLPPAETGLSQHTQVSGAIPQVSAYDGYAYPTTAPPEAPQDDRGSRRWWVALLAGLLVAAAIVGGLLLLGGDKVTVPQVVGVDEASAVTRLRADGFNTDITTKNDPNAPKGQVIGQIPNGGTQADKGSTVTLTVSDGPGNATVPRVVGQGRNAATKALREAGFLVREETAFSAEIGENRVISVEPGQGESLEKGSTVTITVSEGAERAAVPNVVDQNRDDAETTLEDAGFTVSVREQESDEEVGTVLAQNPAGGTSRPKGSRVTITVAKEAEEVDVPDVTGQTSAEATAALSGAGFTVVPREQEVDSPDQDGVVLAQDPKDGKLRKGQRVTITVGAFSPDLNPDPTPTPTPTPTATP</sequence>
<evidence type="ECO:0000256" key="9">
    <source>
        <dbReference type="ARBA" id="ARBA00048679"/>
    </source>
</evidence>
<proteinExistence type="predicted"/>
<evidence type="ECO:0000313" key="16">
    <source>
        <dbReference type="Proteomes" id="UP000240739"/>
    </source>
</evidence>
<dbReference type="InterPro" id="IPR017441">
    <property type="entry name" value="Protein_kinase_ATP_BS"/>
</dbReference>
<evidence type="ECO:0000256" key="7">
    <source>
        <dbReference type="ARBA" id="ARBA00022840"/>
    </source>
</evidence>
<keyword evidence="2" id="KW-0723">Serine/threonine-protein kinase</keyword>
<dbReference type="FunFam" id="1.10.510.10:FF:000021">
    <property type="entry name" value="Serine/threonine protein kinase"/>
    <property type="match status" value="1"/>
</dbReference>
<evidence type="ECO:0000256" key="3">
    <source>
        <dbReference type="ARBA" id="ARBA00022679"/>
    </source>
</evidence>
<evidence type="ECO:0000313" key="15">
    <source>
        <dbReference type="EMBL" id="PTL59210.1"/>
    </source>
</evidence>
<dbReference type="SMART" id="SM00740">
    <property type="entry name" value="PASTA"/>
    <property type="match status" value="4"/>
</dbReference>
<name>A0A2T4UIZ0_9ACTN</name>
<dbReference type="PANTHER" id="PTHR43289">
    <property type="entry name" value="MITOGEN-ACTIVATED PROTEIN KINASE KINASE KINASE 20-RELATED"/>
    <property type="match status" value="1"/>
</dbReference>
<keyword evidence="12" id="KW-1133">Transmembrane helix</keyword>
<dbReference type="FunFam" id="3.30.200.20:FF:000035">
    <property type="entry name" value="Serine/threonine protein kinase Stk1"/>
    <property type="match status" value="1"/>
</dbReference>
<evidence type="ECO:0000256" key="5">
    <source>
        <dbReference type="ARBA" id="ARBA00022741"/>
    </source>
</evidence>
<feature type="domain" description="PASTA" evidence="14">
    <location>
        <begin position="572"/>
        <end position="638"/>
    </location>
</feature>
<dbReference type="PANTHER" id="PTHR43289:SF6">
    <property type="entry name" value="SERINE_THREONINE-PROTEIN KINASE NEKL-3"/>
    <property type="match status" value="1"/>
</dbReference>
<dbReference type="PROSITE" id="PS00107">
    <property type="entry name" value="PROTEIN_KINASE_ATP"/>
    <property type="match status" value="1"/>
</dbReference>
<dbReference type="PROSITE" id="PS00108">
    <property type="entry name" value="PROTEIN_KINASE_ST"/>
    <property type="match status" value="1"/>
</dbReference>
<dbReference type="Gene3D" id="1.10.510.10">
    <property type="entry name" value="Transferase(Phosphotransferase) domain 1"/>
    <property type="match status" value="1"/>
</dbReference>
<dbReference type="PROSITE" id="PS50011">
    <property type="entry name" value="PROTEIN_KINASE_DOM"/>
    <property type="match status" value="1"/>
</dbReference>
<dbReference type="SMART" id="SM00220">
    <property type="entry name" value="S_TKc"/>
    <property type="match status" value="1"/>
</dbReference>
<feature type="domain" description="PASTA" evidence="14">
    <location>
        <begin position="439"/>
        <end position="505"/>
    </location>
</feature>
<evidence type="ECO:0000256" key="2">
    <source>
        <dbReference type="ARBA" id="ARBA00022527"/>
    </source>
</evidence>
<feature type="domain" description="Protein kinase" evidence="13">
    <location>
        <begin position="15"/>
        <end position="280"/>
    </location>
</feature>
<evidence type="ECO:0000256" key="10">
    <source>
        <dbReference type="PROSITE-ProRule" id="PRU10141"/>
    </source>
</evidence>
<evidence type="ECO:0000256" key="1">
    <source>
        <dbReference type="ARBA" id="ARBA00012513"/>
    </source>
</evidence>
<dbReference type="Pfam" id="PF03793">
    <property type="entry name" value="PASTA"/>
    <property type="match status" value="4"/>
</dbReference>
<keyword evidence="6 15" id="KW-0418">Kinase</keyword>
<keyword evidence="5 10" id="KW-0547">Nucleotide-binding</keyword>
<feature type="compositionally biased region" description="Pro residues" evidence="11">
    <location>
        <begin position="644"/>
        <end position="659"/>
    </location>
</feature>
<dbReference type="CDD" id="cd06577">
    <property type="entry name" value="PASTA_pknB"/>
    <property type="match status" value="4"/>
</dbReference>
<dbReference type="PROSITE" id="PS51178">
    <property type="entry name" value="PASTA"/>
    <property type="match status" value="4"/>
</dbReference>
<dbReference type="InterPro" id="IPR011009">
    <property type="entry name" value="Kinase-like_dom_sf"/>
</dbReference>
<gene>
    <name evidence="15" type="primary">pknB</name>
    <name evidence="15" type="ORF">C7Y72_05875</name>
</gene>
<dbReference type="NCBIfam" id="NF033483">
    <property type="entry name" value="PknB_PASTA_kin"/>
    <property type="match status" value="1"/>
</dbReference>
<keyword evidence="3" id="KW-0808">Transferase</keyword>
<evidence type="ECO:0000256" key="6">
    <source>
        <dbReference type="ARBA" id="ARBA00022777"/>
    </source>
</evidence>
<dbReference type="GO" id="GO:0045717">
    <property type="term" value="P:negative regulation of fatty acid biosynthetic process"/>
    <property type="evidence" value="ECO:0007669"/>
    <property type="project" value="UniProtKB-ARBA"/>
</dbReference>
<dbReference type="InterPro" id="IPR005543">
    <property type="entry name" value="PASTA_dom"/>
</dbReference>
<feature type="domain" description="PASTA" evidence="14">
    <location>
        <begin position="372"/>
        <end position="438"/>
    </location>
</feature>
<keyword evidence="4" id="KW-0677">Repeat</keyword>
<evidence type="ECO:0000256" key="12">
    <source>
        <dbReference type="SAM" id="Phobius"/>
    </source>
</evidence>
<dbReference type="GO" id="GO:0004674">
    <property type="term" value="F:protein serine/threonine kinase activity"/>
    <property type="evidence" value="ECO:0007669"/>
    <property type="project" value="UniProtKB-KW"/>
</dbReference>
<feature type="transmembrane region" description="Helical" evidence="12">
    <location>
        <begin position="350"/>
        <end position="371"/>
    </location>
</feature>
<accession>A0A2T4UIZ0</accession>
<reference evidence="15 16" key="1">
    <citation type="submission" date="2018-03" db="EMBL/GenBank/DDBJ databases">
        <title>Aquarubrobacter algicola gen. nov., sp. nov., a novel actinobacterium isolated from shallow eutrophic lake during the end of cyanobacterial harmful algal blooms.</title>
        <authorList>
            <person name="Chun S.J."/>
        </authorList>
    </citation>
    <scope>NUCLEOTIDE SEQUENCE [LARGE SCALE GENOMIC DNA]</scope>
    <source>
        <strain evidence="15 16">Seoho-28</strain>
    </source>
</reference>
<keyword evidence="16" id="KW-1185">Reference proteome</keyword>
<dbReference type="Pfam" id="PF00069">
    <property type="entry name" value="Pkinase"/>
    <property type="match status" value="1"/>
</dbReference>
<dbReference type="Gene3D" id="3.30.200.20">
    <property type="entry name" value="Phosphorylase Kinase, domain 1"/>
    <property type="match status" value="1"/>
</dbReference>
<feature type="binding site" evidence="10">
    <location>
        <position position="44"/>
    </location>
    <ligand>
        <name>ATP</name>
        <dbReference type="ChEBI" id="CHEBI:30616"/>
    </ligand>
</feature>
<comment type="catalytic activity">
    <reaction evidence="8">
        <text>L-threonyl-[protein] + ATP = O-phospho-L-threonyl-[protein] + ADP + H(+)</text>
        <dbReference type="Rhea" id="RHEA:46608"/>
        <dbReference type="Rhea" id="RHEA-COMP:11060"/>
        <dbReference type="Rhea" id="RHEA-COMP:11605"/>
        <dbReference type="ChEBI" id="CHEBI:15378"/>
        <dbReference type="ChEBI" id="CHEBI:30013"/>
        <dbReference type="ChEBI" id="CHEBI:30616"/>
        <dbReference type="ChEBI" id="CHEBI:61977"/>
        <dbReference type="ChEBI" id="CHEBI:456216"/>
        <dbReference type="EC" id="2.7.11.1"/>
    </reaction>
</comment>
<evidence type="ECO:0000259" key="14">
    <source>
        <dbReference type="PROSITE" id="PS51178"/>
    </source>
</evidence>
<dbReference type="InterPro" id="IPR008271">
    <property type="entry name" value="Ser/Thr_kinase_AS"/>
</dbReference>
<dbReference type="RefSeq" id="WP_107567646.1">
    <property type="nucleotide sequence ID" value="NZ_PYYB01000001.1"/>
</dbReference>
<evidence type="ECO:0000256" key="8">
    <source>
        <dbReference type="ARBA" id="ARBA00047899"/>
    </source>
</evidence>
<evidence type="ECO:0000256" key="4">
    <source>
        <dbReference type="ARBA" id="ARBA00022737"/>
    </source>
</evidence>
<dbReference type="SUPFAM" id="SSF56112">
    <property type="entry name" value="Protein kinase-like (PK-like)"/>
    <property type="match status" value="1"/>
</dbReference>
<dbReference type="InterPro" id="IPR000719">
    <property type="entry name" value="Prot_kinase_dom"/>
</dbReference>
<dbReference type="OrthoDB" id="9762169at2"/>
<protein>
    <recommendedName>
        <fullName evidence="1">non-specific serine/threonine protein kinase</fullName>
        <ecNumber evidence="1">2.7.11.1</ecNumber>
    </recommendedName>
</protein>
<dbReference type="Proteomes" id="UP000240739">
    <property type="component" value="Unassembled WGS sequence"/>
</dbReference>
<evidence type="ECO:0000259" key="13">
    <source>
        <dbReference type="PROSITE" id="PS50011"/>
    </source>
</evidence>
<dbReference type="EC" id="2.7.11.1" evidence="1"/>
<keyword evidence="12" id="KW-0812">Transmembrane</keyword>
<keyword evidence="7 10" id="KW-0067">ATP-binding</keyword>
<feature type="region of interest" description="Disordered" evidence="11">
    <location>
        <begin position="603"/>
        <end position="659"/>
    </location>
</feature>
<feature type="region of interest" description="Disordered" evidence="11">
    <location>
        <begin position="538"/>
        <end position="563"/>
    </location>
</feature>
<feature type="domain" description="PASTA" evidence="14">
    <location>
        <begin position="506"/>
        <end position="571"/>
    </location>
</feature>
<dbReference type="EMBL" id="PYYB01000001">
    <property type="protein sequence ID" value="PTL59210.1"/>
    <property type="molecule type" value="Genomic_DNA"/>
</dbReference>
<comment type="catalytic activity">
    <reaction evidence="9">
        <text>L-seryl-[protein] + ATP = O-phospho-L-seryl-[protein] + ADP + H(+)</text>
        <dbReference type="Rhea" id="RHEA:17989"/>
        <dbReference type="Rhea" id="RHEA-COMP:9863"/>
        <dbReference type="Rhea" id="RHEA-COMP:11604"/>
        <dbReference type="ChEBI" id="CHEBI:15378"/>
        <dbReference type="ChEBI" id="CHEBI:29999"/>
        <dbReference type="ChEBI" id="CHEBI:30616"/>
        <dbReference type="ChEBI" id="CHEBI:83421"/>
        <dbReference type="ChEBI" id="CHEBI:456216"/>
        <dbReference type="EC" id="2.7.11.1"/>
    </reaction>
</comment>
<dbReference type="CDD" id="cd14014">
    <property type="entry name" value="STKc_PknB_like"/>
    <property type="match status" value="1"/>
</dbReference>
<keyword evidence="12" id="KW-0472">Membrane</keyword>